<feature type="transmembrane region" description="Helical" evidence="1">
    <location>
        <begin position="5"/>
        <end position="24"/>
    </location>
</feature>
<feature type="domain" description="CAAX prenyl protease 2/Lysostaphin resistance protein A-like" evidence="2">
    <location>
        <begin position="111"/>
        <end position="199"/>
    </location>
</feature>
<feature type="transmembrane region" description="Helical" evidence="1">
    <location>
        <begin position="143"/>
        <end position="161"/>
    </location>
</feature>
<dbReference type="PANTHER" id="PTHR36435:SF1">
    <property type="entry name" value="CAAX AMINO TERMINAL PROTEASE FAMILY PROTEIN"/>
    <property type="match status" value="1"/>
</dbReference>
<dbReference type="Proteomes" id="UP000028525">
    <property type="component" value="Unassembled WGS sequence"/>
</dbReference>
<dbReference type="EMBL" id="JPME01000012">
    <property type="protein sequence ID" value="KEZ90213.1"/>
    <property type="molecule type" value="Genomic_DNA"/>
</dbReference>
<reference evidence="3 4" key="1">
    <citation type="submission" date="2014-07" db="EMBL/GenBank/DDBJ databases">
        <title>Draft genome of Clostridium celerecrescens 152B isolated from sediments associated with methane hydrate from Krishna Godavari basin.</title>
        <authorList>
            <person name="Honkalas V.S."/>
            <person name="Dabir A.P."/>
            <person name="Arora P."/>
            <person name="Dhakephalkar P.K."/>
        </authorList>
    </citation>
    <scope>NUCLEOTIDE SEQUENCE [LARGE SCALE GENOMIC DNA]</scope>
    <source>
        <strain evidence="3 4">152B</strain>
    </source>
</reference>
<accession>A0A084JMM9</accession>
<evidence type="ECO:0000259" key="2">
    <source>
        <dbReference type="Pfam" id="PF02517"/>
    </source>
</evidence>
<keyword evidence="1" id="KW-0812">Transmembrane</keyword>
<protein>
    <recommendedName>
        <fullName evidence="2">CAAX prenyl protease 2/Lysostaphin resistance protein A-like domain-containing protein</fullName>
    </recommendedName>
</protein>
<keyword evidence="4" id="KW-1185">Reference proteome</keyword>
<keyword evidence="1" id="KW-1133">Transmembrane helix</keyword>
<dbReference type="GO" id="GO:0080120">
    <property type="term" value="P:CAAX-box protein maturation"/>
    <property type="evidence" value="ECO:0007669"/>
    <property type="project" value="UniProtKB-ARBA"/>
</dbReference>
<feature type="transmembrane region" description="Helical" evidence="1">
    <location>
        <begin position="70"/>
        <end position="88"/>
    </location>
</feature>
<feature type="transmembrane region" description="Helical" evidence="1">
    <location>
        <begin position="30"/>
        <end position="49"/>
    </location>
</feature>
<evidence type="ECO:0000313" key="4">
    <source>
        <dbReference type="Proteomes" id="UP000028525"/>
    </source>
</evidence>
<proteinExistence type="predicted"/>
<evidence type="ECO:0000256" key="1">
    <source>
        <dbReference type="SAM" id="Phobius"/>
    </source>
</evidence>
<feature type="transmembrane region" description="Helical" evidence="1">
    <location>
        <begin position="108"/>
        <end position="131"/>
    </location>
</feature>
<dbReference type="AlphaFoldDB" id="A0A084JMM9"/>
<dbReference type="InterPro" id="IPR052710">
    <property type="entry name" value="CAAX_protease"/>
</dbReference>
<sequence length="247" mass="27507">MISTILHLILPMFFYTATTTFIYLNLNLPPLETTALSAILVSPILYYFYSADQNHRGHPPLTRFKLHGSLIYILIFGASLCIFGNYMVDAFRLTERSVSYKEAENNIYSASFPLQILASGILIPFTEEIIFRGLGFAALREKLPFWLSAALSAALFGLYHGNLPQGVYAFLIGMAVAWLYEISGTLLAPYLFHVSANLLSLSIMNTGRLNTLIRADRKPVLAAVSAAVSVICAIRIYQKNNLKEDIL</sequence>
<dbReference type="GO" id="GO:0004175">
    <property type="term" value="F:endopeptidase activity"/>
    <property type="evidence" value="ECO:0007669"/>
    <property type="project" value="UniProtKB-ARBA"/>
</dbReference>
<feature type="transmembrane region" description="Helical" evidence="1">
    <location>
        <begin position="167"/>
        <end position="199"/>
    </location>
</feature>
<evidence type="ECO:0000313" key="3">
    <source>
        <dbReference type="EMBL" id="KEZ90213.1"/>
    </source>
</evidence>
<comment type="caution">
    <text evidence="3">The sequence shown here is derived from an EMBL/GenBank/DDBJ whole genome shotgun (WGS) entry which is preliminary data.</text>
</comment>
<name>A0A084JMM9_9FIRM</name>
<organism evidence="3 4">
    <name type="scientific">Lacrimispora celerecrescens</name>
    <dbReference type="NCBI Taxonomy" id="29354"/>
    <lineage>
        <taxon>Bacteria</taxon>
        <taxon>Bacillati</taxon>
        <taxon>Bacillota</taxon>
        <taxon>Clostridia</taxon>
        <taxon>Lachnospirales</taxon>
        <taxon>Lachnospiraceae</taxon>
        <taxon>Lacrimispora</taxon>
    </lineage>
</organism>
<dbReference type="STRING" id="29354.IO98_09605"/>
<gene>
    <name evidence="3" type="ORF">IO98_09605</name>
</gene>
<dbReference type="Pfam" id="PF02517">
    <property type="entry name" value="Rce1-like"/>
    <property type="match status" value="1"/>
</dbReference>
<dbReference type="PANTHER" id="PTHR36435">
    <property type="entry name" value="SLR1288 PROTEIN"/>
    <property type="match status" value="1"/>
</dbReference>
<dbReference type="InterPro" id="IPR003675">
    <property type="entry name" value="Rce1/LyrA-like_dom"/>
</dbReference>
<keyword evidence="1" id="KW-0472">Membrane</keyword>
<feature type="transmembrane region" description="Helical" evidence="1">
    <location>
        <begin position="220"/>
        <end position="237"/>
    </location>
</feature>